<accession>A0A383DR40</accession>
<dbReference type="PROSITE" id="PS51371">
    <property type="entry name" value="CBS"/>
    <property type="match status" value="1"/>
</dbReference>
<feature type="domain" description="CBS" evidence="1">
    <location>
        <begin position="7"/>
        <end position="65"/>
    </location>
</feature>
<dbReference type="Gene3D" id="3.10.580.10">
    <property type="entry name" value="CBS-domain"/>
    <property type="match status" value="1"/>
</dbReference>
<gene>
    <name evidence="2" type="ORF">METZ01_LOCUS499820</name>
</gene>
<dbReference type="SUPFAM" id="SSF54631">
    <property type="entry name" value="CBS-domain pair"/>
    <property type="match status" value="1"/>
</dbReference>
<dbReference type="EMBL" id="UINC01219485">
    <property type="protein sequence ID" value="SVE46966.1"/>
    <property type="molecule type" value="Genomic_DNA"/>
</dbReference>
<dbReference type="SMART" id="SM00116">
    <property type="entry name" value="CBS"/>
    <property type="match status" value="1"/>
</dbReference>
<dbReference type="PANTHER" id="PTHR42745">
    <property type="match status" value="1"/>
</dbReference>
<dbReference type="InterPro" id="IPR000644">
    <property type="entry name" value="CBS_dom"/>
</dbReference>
<sequence>MVGDVVLSLARFPVVSESTLLKEALEEMGRPRLGIVCIVDAENRLLGIVTDGDIRRRLLEVQKPFSAFFVDDALDHAI</sequence>
<dbReference type="InterPro" id="IPR046342">
    <property type="entry name" value="CBS_dom_sf"/>
</dbReference>
<name>A0A383DR40_9ZZZZ</name>
<protein>
    <recommendedName>
        <fullName evidence="1">CBS domain-containing protein</fullName>
    </recommendedName>
</protein>
<dbReference type="Pfam" id="PF00571">
    <property type="entry name" value="CBS"/>
    <property type="match status" value="1"/>
</dbReference>
<dbReference type="InterPro" id="IPR050986">
    <property type="entry name" value="GutQ/KpsF_isomerases"/>
</dbReference>
<dbReference type="AlphaFoldDB" id="A0A383DR40"/>
<dbReference type="PANTHER" id="PTHR42745:SF1">
    <property type="entry name" value="ARABINOSE 5-PHOSPHATE ISOMERASE KDSD"/>
    <property type="match status" value="1"/>
</dbReference>
<evidence type="ECO:0000313" key="2">
    <source>
        <dbReference type="EMBL" id="SVE46966.1"/>
    </source>
</evidence>
<evidence type="ECO:0000259" key="1">
    <source>
        <dbReference type="PROSITE" id="PS51371"/>
    </source>
</evidence>
<proteinExistence type="predicted"/>
<organism evidence="2">
    <name type="scientific">marine metagenome</name>
    <dbReference type="NCBI Taxonomy" id="408172"/>
    <lineage>
        <taxon>unclassified sequences</taxon>
        <taxon>metagenomes</taxon>
        <taxon>ecological metagenomes</taxon>
    </lineage>
</organism>
<reference evidence="2" key="1">
    <citation type="submission" date="2018-05" db="EMBL/GenBank/DDBJ databases">
        <authorList>
            <person name="Lanie J.A."/>
            <person name="Ng W.-L."/>
            <person name="Kazmierczak K.M."/>
            <person name="Andrzejewski T.M."/>
            <person name="Davidsen T.M."/>
            <person name="Wayne K.J."/>
            <person name="Tettelin H."/>
            <person name="Glass J.I."/>
            <person name="Rusch D."/>
            <person name="Podicherti R."/>
            <person name="Tsui H.-C.T."/>
            <person name="Winkler M.E."/>
        </authorList>
    </citation>
    <scope>NUCLEOTIDE SEQUENCE</scope>
</reference>
<feature type="non-terminal residue" evidence="2">
    <location>
        <position position="78"/>
    </location>
</feature>